<feature type="transmembrane region" description="Helical" evidence="6">
    <location>
        <begin position="285"/>
        <end position="312"/>
    </location>
</feature>
<feature type="transmembrane region" description="Helical" evidence="6">
    <location>
        <begin position="185"/>
        <end position="204"/>
    </location>
</feature>
<feature type="transmembrane region" description="Helical" evidence="6">
    <location>
        <begin position="395"/>
        <end position="417"/>
    </location>
</feature>
<evidence type="ECO:0008006" key="9">
    <source>
        <dbReference type="Google" id="ProtNLM"/>
    </source>
</evidence>
<keyword evidence="3 6" id="KW-1133">Transmembrane helix</keyword>
<feature type="transmembrane region" description="Helical" evidence="6">
    <location>
        <begin position="216"/>
        <end position="235"/>
    </location>
</feature>
<dbReference type="Gene3D" id="1.20.1250.20">
    <property type="entry name" value="MFS general substrate transporter like domains"/>
    <property type="match status" value="1"/>
</dbReference>
<dbReference type="Pfam" id="PF07690">
    <property type="entry name" value="MFS_1"/>
    <property type="match status" value="1"/>
</dbReference>
<feature type="transmembrane region" description="Helical" evidence="6">
    <location>
        <begin position="318"/>
        <end position="337"/>
    </location>
</feature>
<feature type="transmembrane region" description="Helical" evidence="6">
    <location>
        <begin position="153"/>
        <end position="173"/>
    </location>
</feature>
<feature type="transmembrane region" description="Helical" evidence="6">
    <location>
        <begin position="96"/>
        <end position="114"/>
    </location>
</feature>
<keyword evidence="8" id="KW-1185">Reference proteome</keyword>
<dbReference type="PANTHER" id="PTHR23502">
    <property type="entry name" value="MAJOR FACILITATOR SUPERFAMILY"/>
    <property type="match status" value="1"/>
</dbReference>
<accession>A0ABR3QD97</accession>
<comment type="caution">
    <text evidence="7">The sequence shown here is derived from an EMBL/GenBank/DDBJ whole genome shotgun (WGS) entry which is preliminary data.</text>
</comment>
<sequence>MEALRQYYAFSPLPPTDRPKSPIGVTFSDEGHTAASDDTHAEAPFQVEFESESDPALPANWRPAYRHWVAAQAVWAVLAAAVGAAGSVGAESGEGVPRALPTALFLLGLGVGFLPSAPLSQQLGRLVPYLAGLALAAAFHLVCALATARPLVLGMRFLAGLASALPLATAPMTLADVGTPIQRTLTAPLLAAALVAGLAAGPLIGDFAGETSEKDAYVALAAVAAGAALTTFCCMPETSAPALLRLKAARIRLAGDTRWAAPGGASPLALAVGTLRPLRMLAEPVLLIVSLALAVALATLLTLTEAYALAFAHFPHPALAYLPLMAGAALPLAAAYPHYRRYRRLAMCAGDGDVCLPVDEARIAPEERLYIAMGTGFLLPAGLFWLAWAGAGWPAAVSGLLTGAGFSGLLQAAVMYLMDSFGHFAASALSAALFVGATTAGLVLLAIPALYARVGTPWATSLFAFLTLAVVPLPFVLHAYGPALRARSLYTAAQGESAANRTVVQFAQ</sequence>
<evidence type="ECO:0000313" key="8">
    <source>
        <dbReference type="Proteomes" id="UP001565368"/>
    </source>
</evidence>
<evidence type="ECO:0000313" key="7">
    <source>
        <dbReference type="EMBL" id="KAL1412477.1"/>
    </source>
</evidence>
<dbReference type="Proteomes" id="UP001565368">
    <property type="component" value="Unassembled WGS sequence"/>
</dbReference>
<organism evidence="7 8">
    <name type="scientific">Vanrija albida</name>
    <dbReference type="NCBI Taxonomy" id="181172"/>
    <lineage>
        <taxon>Eukaryota</taxon>
        <taxon>Fungi</taxon>
        <taxon>Dikarya</taxon>
        <taxon>Basidiomycota</taxon>
        <taxon>Agaricomycotina</taxon>
        <taxon>Tremellomycetes</taxon>
        <taxon>Trichosporonales</taxon>
        <taxon>Trichosporonaceae</taxon>
        <taxon>Vanrija</taxon>
    </lineage>
</organism>
<keyword evidence="2 6" id="KW-0812">Transmembrane</keyword>
<dbReference type="InterPro" id="IPR011701">
    <property type="entry name" value="MFS"/>
</dbReference>
<dbReference type="EMBL" id="JBBXJM010000001">
    <property type="protein sequence ID" value="KAL1412477.1"/>
    <property type="molecule type" value="Genomic_DNA"/>
</dbReference>
<dbReference type="RefSeq" id="XP_069212421.1">
    <property type="nucleotide sequence ID" value="XM_069348877.1"/>
</dbReference>
<gene>
    <name evidence="7" type="ORF">Q8F55_000222</name>
</gene>
<feature type="transmembrane region" description="Helical" evidence="6">
    <location>
        <begin position="369"/>
        <end position="389"/>
    </location>
</feature>
<dbReference type="InterPro" id="IPR036259">
    <property type="entry name" value="MFS_trans_sf"/>
</dbReference>
<keyword evidence="4 6" id="KW-0472">Membrane</keyword>
<feature type="transmembrane region" description="Helical" evidence="6">
    <location>
        <begin position="458"/>
        <end position="480"/>
    </location>
</feature>
<protein>
    <recommendedName>
        <fullName evidence="9">Major facilitator superfamily (MFS) profile domain-containing protein</fullName>
    </recommendedName>
</protein>
<evidence type="ECO:0000256" key="2">
    <source>
        <dbReference type="ARBA" id="ARBA00022692"/>
    </source>
</evidence>
<proteinExistence type="predicted"/>
<evidence type="ECO:0000256" key="6">
    <source>
        <dbReference type="SAM" id="Phobius"/>
    </source>
</evidence>
<feature type="transmembrane region" description="Helical" evidence="6">
    <location>
        <begin position="68"/>
        <end position="90"/>
    </location>
</feature>
<reference evidence="7 8" key="1">
    <citation type="submission" date="2023-08" db="EMBL/GenBank/DDBJ databases">
        <title>Annotated Genome Sequence of Vanrija albida AlHP1.</title>
        <authorList>
            <person name="Herzog R."/>
        </authorList>
    </citation>
    <scope>NUCLEOTIDE SEQUENCE [LARGE SCALE GENOMIC DNA]</scope>
    <source>
        <strain evidence="7 8">AlHP1</strain>
    </source>
</reference>
<dbReference type="PANTHER" id="PTHR23502:SF48">
    <property type="entry name" value="MULTIDRUG TRANSPORTER, PUTATIVE (AFU_ORTHOLOGUE AFUA_5G02700)-RELATED"/>
    <property type="match status" value="1"/>
</dbReference>
<feature type="transmembrane region" description="Helical" evidence="6">
    <location>
        <begin position="126"/>
        <end position="147"/>
    </location>
</feature>
<evidence type="ECO:0000256" key="5">
    <source>
        <dbReference type="SAM" id="MobiDB-lite"/>
    </source>
</evidence>
<feature type="transmembrane region" description="Helical" evidence="6">
    <location>
        <begin position="429"/>
        <end position="452"/>
    </location>
</feature>
<evidence type="ECO:0000256" key="3">
    <source>
        <dbReference type="ARBA" id="ARBA00022989"/>
    </source>
</evidence>
<dbReference type="GeneID" id="95981265"/>
<evidence type="ECO:0000256" key="1">
    <source>
        <dbReference type="ARBA" id="ARBA00004141"/>
    </source>
</evidence>
<name>A0ABR3QD97_9TREE</name>
<dbReference type="SUPFAM" id="SSF103473">
    <property type="entry name" value="MFS general substrate transporter"/>
    <property type="match status" value="1"/>
</dbReference>
<evidence type="ECO:0000256" key="4">
    <source>
        <dbReference type="ARBA" id="ARBA00023136"/>
    </source>
</evidence>
<feature type="region of interest" description="Disordered" evidence="5">
    <location>
        <begin position="12"/>
        <end position="36"/>
    </location>
</feature>
<comment type="subcellular location">
    <subcellularLocation>
        <location evidence="1">Membrane</location>
        <topology evidence="1">Multi-pass membrane protein</topology>
    </subcellularLocation>
</comment>